<evidence type="ECO:0000313" key="2">
    <source>
        <dbReference type="EMBL" id="KAF6227769.1"/>
    </source>
</evidence>
<comment type="caution">
    <text evidence="2">The sequence shown here is derived from an EMBL/GenBank/DDBJ whole genome shotgun (WGS) entry which is preliminary data.</text>
</comment>
<sequence length="100" mass="10862">MARCPAPSPRFELGTRLTSIVASSSSNLDKPSPTPPKPGLQYDERPLPSIPVSGYQPPLHLKYVARHDFEGPRNGLAVSPPTGAIAFELVLHRRRAHVST</sequence>
<evidence type="ECO:0000256" key="1">
    <source>
        <dbReference type="SAM" id="MobiDB-lite"/>
    </source>
</evidence>
<organism evidence="2 3">
    <name type="scientific">Letharia columbiana</name>
    <dbReference type="NCBI Taxonomy" id="112416"/>
    <lineage>
        <taxon>Eukaryota</taxon>
        <taxon>Fungi</taxon>
        <taxon>Dikarya</taxon>
        <taxon>Ascomycota</taxon>
        <taxon>Pezizomycotina</taxon>
        <taxon>Lecanoromycetes</taxon>
        <taxon>OSLEUM clade</taxon>
        <taxon>Lecanoromycetidae</taxon>
        <taxon>Lecanorales</taxon>
        <taxon>Lecanorineae</taxon>
        <taxon>Parmeliaceae</taxon>
        <taxon>Letharia</taxon>
    </lineage>
</organism>
<protein>
    <submittedName>
        <fullName evidence="2">Uncharacterized protein</fullName>
    </submittedName>
</protein>
<name>A0A8H6CQR6_9LECA</name>
<keyword evidence="3" id="KW-1185">Reference proteome</keyword>
<proteinExistence type="predicted"/>
<dbReference type="Proteomes" id="UP000578531">
    <property type="component" value="Unassembled WGS sequence"/>
</dbReference>
<feature type="region of interest" description="Disordered" evidence="1">
    <location>
        <begin position="22"/>
        <end position="51"/>
    </location>
</feature>
<dbReference type="RefSeq" id="XP_037159260.1">
    <property type="nucleotide sequence ID" value="XM_037313860.1"/>
</dbReference>
<dbReference type="EMBL" id="JACCJC010000081">
    <property type="protein sequence ID" value="KAF6227769.1"/>
    <property type="molecule type" value="Genomic_DNA"/>
</dbReference>
<accession>A0A8H6CQR6</accession>
<gene>
    <name evidence="2" type="ORF">HO173_011987</name>
</gene>
<dbReference type="AlphaFoldDB" id="A0A8H6CQR6"/>
<reference evidence="2 3" key="1">
    <citation type="journal article" date="2020" name="Genomics">
        <title>Complete, high-quality genomes from long-read metagenomic sequencing of two wolf lichen thalli reveals enigmatic genome architecture.</title>
        <authorList>
            <person name="McKenzie S.K."/>
            <person name="Walston R.F."/>
            <person name="Allen J.L."/>
        </authorList>
    </citation>
    <scope>NUCLEOTIDE SEQUENCE [LARGE SCALE GENOMIC DNA]</scope>
    <source>
        <strain evidence="2">WasteWater2</strain>
    </source>
</reference>
<dbReference type="GeneID" id="59293624"/>
<evidence type="ECO:0000313" key="3">
    <source>
        <dbReference type="Proteomes" id="UP000578531"/>
    </source>
</evidence>